<feature type="region of interest" description="Disordered" evidence="3">
    <location>
        <begin position="704"/>
        <end position="1041"/>
    </location>
</feature>
<feature type="region of interest" description="Disordered" evidence="3">
    <location>
        <begin position="1"/>
        <end position="28"/>
    </location>
</feature>
<feature type="region of interest" description="Disordered" evidence="3">
    <location>
        <begin position="2358"/>
        <end position="2451"/>
    </location>
</feature>
<dbReference type="PANTHER" id="PTHR22741">
    <property type="entry name" value="P140CAP/SNIP-RELATED"/>
    <property type="match status" value="1"/>
</dbReference>
<feature type="region of interest" description="Disordered" evidence="3">
    <location>
        <begin position="528"/>
        <end position="638"/>
    </location>
</feature>
<evidence type="ECO:0000313" key="8">
    <source>
        <dbReference type="RefSeq" id="XP_006564686.2"/>
    </source>
</evidence>
<evidence type="ECO:0000313" key="5">
    <source>
        <dbReference type="EnsemblMetazoa" id="XP_006564686"/>
    </source>
</evidence>
<accession>A0A7M7GRN0</accession>
<accession>A0A8B6Z057</accession>
<feature type="compositionally biased region" description="Gly residues" evidence="3">
    <location>
        <begin position="1411"/>
        <end position="1458"/>
    </location>
</feature>
<feature type="region of interest" description="Disordered" evidence="3">
    <location>
        <begin position="52"/>
        <end position="101"/>
    </location>
</feature>
<feature type="compositionally biased region" description="Pro residues" evidence="3">
    <location>
        <begin position="1893"/>
        <end position="1915"/>
    </location>
</feature>
<feature type="compositionally biased region" description="Basic and acidic residues" evidence="3">
    <location>
        <begin position="768"/>
        <end position="789"/>
    </location>
</feature>
<evidence type="ECO:0000313" key="7">
    <source>
        <dbReference type="RefSeq" id="XP_006564685.2"/>
    </source>
</evidence>
<dbReference type="KEGG" id="ame:411277"/>
<evidence type="ECO:0000256" key="3">
    <source>
        <dbReference type="SAM" id="MobiDB-lite"/>
    </source>
</evidence>
<name>A0A7M7GS91_APIME</name>
<feature type="coiled-coil region" evidence="2">
    <location>
        <begin position="2169"/>
        <end position="2196"/>
    </location>
</feature>
<feature type="compositionally biased region" description="Low complexity" evidence="3">
    <location>
        <begin position="2442"/>
        <end position="2451"/>
    </location>
</feature>
<dbReference type="Proteomes" id="UP000005203">
    <property type="component" value="Linkage group LG8"/>
</dbReference>
<keyword evidence="1 2" id="KW-0175">Coiled coil</keyword>
<feature type="compositionally biased region" description="Basic and acidic residues" evidence="3">
    <location>
        <begin position="2000"/>
        <end position="2018"/>
    </location>
</feature>
<feature type="compositionally biased region" description="Polar residues" evidence="3">
    <location>
        <begin position="2720"/>
        <end position="2745"/>
    </location>
</feature>
<dbReference type="RefSeq" id="XP_006564685.2">
    <property type="nucleotide sequence ID" value="XM_006564622.3"/>
</dbReference>
<dbReference type="RefSeq" id="XP_006564687.2">
    <property type="nucleotide sequence ID" value="XM_006564624.3"/>
</dbReference>
<dbReference type="GO" id="GO:0005737">
    <property type="term" value="C:cytoplasm"/>
    <property type="evidence" value="ECO:0007669"/>
    <property type="project" value="TreeGrafter"/>
</dbReference>
<feature type="region of interest" description="Disordered" evidence="3">
    <location>
        <begin position="2706"/>
        <end position="2745"/>
    </location>
</feature>
<feature type="compositionally biased region" description="Basic and acidic residues" evidence="3">
    <location>
        <begin position="1459"/>
        <end position="1470"/>
    </location>
</feature>
<dbReference type="Gene3D" id="1.20.58.1540">
    <property type="entry name" value="Actin interacting protein 3, C-terminal domain"/>
    <property type="match status" value="1"/>
</dbReference>
<feature type="region of interest" description="Disordered" evidence="3">
    <location>
        <begin position="1820"/>
        <end position="1854"/>
    </location>
</feature>
<evidence type="ECO:0000256" key="2">
    <source>
        <dbReference type="SAM" id="Coils"/>
    </source>
</evidence>
<protein>
    <submittedName>
        <fullName evidence="7 8">Uncharacterized protein LOC411277 isoform X1</fullName>
    </submittedName>
</protein>
<reference evidence="7 8" key="2">
    <citation type="submission" date="2025-04" db="UniProtKB">
        <authorList>
            <consortium name="RefSeq"/>
        </authorList>
    </citation>
    <scope>IDENTIFICATION</scope>
    <source>
        <strain evidence="7 8">DH4</strain>
        <tissue evidence="7 8">Whole body</tissue>
    </source>
</reference>
<feature type="compositionally biased region" description="Polar residues" evidence="3">
    <location>
        <begin position="2524"/>
        <end position="2533"/>
    </location>
</feature>
<feature type="compositionally biased region" description="Polar residues" evidence="3">
    <location>
        <begin position="553"/>
        <end position="562"/>
    </location>
</feature>
<evidence type="ECO:0000259" key="4">
    <source>
        <dbReference type="Pfam" id="PF03915"/>
    </source>
</evidence>
<feature type="region of interest" description="Disordered" evidence="3">
    <location>
        <begin position="2493"/>
        <end position="2629"/>
    </location>
</feature>
<feature type="compositionally biased region" description="Polar residues" evidence="3">
    <location>
        <begin position="716"/>
        <end position="725"/>
    </location>
</feature>
<feature type="domain" description="Actin interacting protein 3-like C-terminal" evidence="4">
    <location>
        <begin position="1586"/>
        <end position="1664"/>
    </location>
</feature>
<feature type="compositionally biased region" description="Basic and acidic residues" evidence="3">
    <location>
        <begin position="8"/>
        <end position="22"/>
    </location>
</feature>
<keyword evidence="6" id="KW-1185">Reference proteome</keyword>
<feature type="region of interest" description="Disordered" evidence="3">
    <location>
        <begin position="1941"/>
        <end position="2080"/>
    </location>
</feature>
<proteinExistence type="predicted"/>
<evidence type="ECO:0000313" key="6">
    <source>
        <dbReference type="Proteomes" id="UP000005203"/>
    </source>
</evidence>
<feature type="compositionally biased region" description="Low complexity" evidence="3">
    <location>
        <begin position="2565"/>
        <end position="2576"/>
    </location>
</feature>
<dbReference type="RefSeq" id="XP_006564686.2">
    <property type="nucleotide sequence ID" value="XM_006564623.3"/>
</dbReference>
<dbReference type="EnsemblMetazoa" id="XM_006564624">
    <property type="protein sequence ID" value="XP_006564687"/>
    <property type="gene ID" value="LOC411277"/>
</dbReference>
<feature type="compositionally biased region" description="Basic and acidic residues" evidence="3">
    <location>
        <begin position="2709"/>
        <end position="2718"/>
    </location>
</feature>
<feature type="compositionally biased region" description="Basic and acidic residues" evidence="3">
    <location>
        <begin position="85"/>
        <end position="101"/>
    </location>
</feature>
<feature type="compositionally biased region" description="Basic and acidic residues" evidence="3">
    <location>
        <begin position="1209"/>
        <end position="1220"/>
    </location>
</feature>
<feature type="region of interest" description="Disordered" evidence="3">
    <location>
        <begin position="1102"/>
        <end position="1126"/>
    </location>
</feature>
<dbReference type="Pfam" id="PF03915">
    <property type="entry name" value="AIP3"/>
    <property type="match status" value="2"/>
</dbReference>
<evidence type="ECO:0000313" key="9">
    <source>
        <dbReference type="RefSeq" id="XP_006564687.2"/>
    </source>
</evidence>
<dbReference type="OrthoDB" id="6022652at2759"/>
<feature type="compositionally biased region" description="Basic and acidic residues" evidence="3">
    <location>
        <begin position="61"/>
        <end position="76"/>
    </location>
</feature>
<organism evidence="5">
    <name type="scientific">Apis mellifera</name>
    <name type="common">Honeybee</name>
    <dbReference type="NCBI Taxonomy" id="7460"/>
    <lineage>
        <taxon>Eukaryota</taxon>
        <taxon>Metazoa</taxon>
        <taxon>Ecdysozoa</taxon>
        <taxon>Arthropoda</taxon>
        <taxon>Hexapoda</taxon>
        <taxon>Insecta</taxon>
        <taxon>Pterygota</taxon>
        <taxon>Neoptera</taxon>
        <taxon>Endopterygota</taxon>
        <taxon>Hymenoptera</taxon>
        <taxon>Apocrita</taxon>
        <taxon>Aculeata</taxon>
        <taxon>Apoidea</taxon>
        <taxon>Anthophila</taxon>
        <taxon>Apidae</taxon>
        <taxon>Apis</taxon>
    </lineage>
</organism>
<accession>A0A7M7GS91</accession>
<feature type="region of interest" description="Disordered" evidence="3">
    <location>
        <begin position="226"/>
        <end position="248"/>
    </location>
</feature>
<feature type="region of interest" description="Disordered" evidence="3">
    <location>
        <begin position="1886"/>
        <end position="1923"/>
    </location>
</feature>
<dbReference type="EnsemblMetazoa" id="XM_006564623">
    <property type="protein sequence ID" value="XP_006564686"/>
    <property type="gene ID" value="LOC411277"/>
</dbReference>
<reference evidence="5" key="1">
    <citation type="submission" date="2021-01" db="UniProtKB">
        <authorList>
            <consortium name="EnsemblMetazoa"/>
        </authorList>
    </citation>
    <scope>IDENTIFICATION</scope>
    <source>
        <strain evidence="5">DH4</strain>
    </source>
</reference>
<feature type="region of interest" description="Disordered" evidence="3">
    <location>
        <begin position="1490"/>
        <end position="1546"/>
    </location>
</feature>
<feature type="compositionally biased region" description="Basic and acidic residues" evidence="3">
    <location>
        <begin position="452"/>
        <end position="474"/>
    </location>
</feature>
<dbReference type="PANTHER" id="PTHR22741:SF10">
    <property type="entry name" value="COILED-COIL DOMAIN-CONTAINING PROTEIN CG32809"/>
    <property type="match status" value="1"/>
</dbReference>
<feature type="compositionally biased region" description="Basic and acidic residues" evidence="3">
    <location>
        <begin position="972"/>
        <end position="982"/>
    </location>
</feature>
<evidence type="ECO:0000256" key="1">
    <source>
        <dbReference type="ARBA" id="ARBA00023054"/>
    </source>
</evidence>
<feature type="compositionally biased region" description="Polar residues" evidence="3">
    <location>
        <begin position="2358"/>
        <end position="2373"/>
    </location>
</feature>
<feature type="compositionally biased region" description="Polar residues" evidence="3">
    <location>
        <begin position="1166"/>
        <end position="1175"/>
    </location>
</feature>
<feature type="region of interest" description="Disordered" evidence="3">
    <location>
        <begin position="1146"/>
        <end position="1476"/>
    </location>
</feature>
<accession>A0A8B6Z061</accession>
<feature type="region of interest" description="Disordered" evidence="3">
    <location>
        <begin position="446"/>
        <end position="474"/>
    </location>
</feature>
<dbReference type="GeneID" id="411277"/>
<dbReference type="InterPro" id="IPR051825">
    <property type="entry name" value="SRCIN1"/>
</dbReference>
<feature type="compositionally biased region" description="Low complexity" evidence="3">
    <location>
        <begin position="2505"/>
        <end position="2516"/>
    </location>
</feature>
<feature type="compositionally biased region" description="Basic and acidic residues" evidence="3">
    <location>
        <begin position="2619"/>
        <end position="2629"/>
    </location>
</feature>
<feature type="region of interest" description="Disordered" evidence="3">
    <location>
        <begin position="2287"/>
        <end position="2312"/>
    </location>
</feature>
<dbReference type="InterPro" id="IPR022782">
    <property type="entry name" value="AIP3-like_C"/>
</dbReference>
<feature type="compositionally biased region" description="Basic and acidic residues" evidence="3">
    <location>
        <begin position="1374"/>
        <end position="1388"/>
    </location>
</feature>
<sequence>MEAAGEAGDDKSPSKTEPDDQGSRQLSVDQLRTLSIDKVTVEKIVLESSAGSREVLLTKNESSRRVSIKSEVEKPASGDNYRSSLPDDIKAFDGRRSKKPERIKPIRLTKSPSIGSLAVATGVPVDEAKGEDKENLLITEEEDKENLLIAKEEKVNARNLLERSQTNIEVLQRNLNTRIGASTAQRYKKKLLESRENRRPKFAGRIAFDEEFLQKHNLDKRLKIEEYGLPDLPPQPEEEEEEGSSKAGYSEKVLEVEKRWSGEFLKNQLDRRSSESSKSSYVGEYGSVSSRESIAEDYDPRAASSAVLFQAGKEKFEAGRPISLNCAKTLAASTLSTLDSDSCLEDRIKSLEEDIEEDGDSVARRRIGRSSDPWRESMLPFEFWNRKETTESRIDETRNSRVASLESTRVDGYASLIRKFTMEAGSSRSRKEEKQKRKLGFRRLLPGFFSPKDSRKDYKKKEGKERKRAGDDRHFARYQQNGNYARSADTMNLNEDIKRNVKLDNSLNGSMIEERLDEIKRELFPLDQGPITSTPDHLAREDQGGGGQLPARSYTTDSSLSSIAPDERWAGERSGQLLGVSPDARKFEQRQRQRYGQPLERKHSLQEPNHCAPRQQPAFFQRNHGPSGRISAPPAERYLARPRPVDRPLPAIPRSRLDLLSNYENYLEAGEQALYENENPPPGLILKSVSAQVKITRQPIVNQNQRAPLLGRSPKYLSSGSSQKSGDYGGESSCTPNSSQKSEFSPTSSKSGEYYLHSPRDTGSPNEEDSRRDEGIYENEKSPDERIYDETPCEEADSNLVEDKRGSPRRSRSRGGERAASPARGSAEKLCGEQGKAISPLGPRRPPSARRAQPNEQILIASPKRDVPYETRIPRPCNESRRCLVESPVHMTNAPRKLVVDPRGQDSSDASKAQVSLEIPRPEPVYARQRNPEPASSPEKKTSSQERKEGEERVAWVQASSSPQIGETGSQKVDRSIEDHRQNSIPAMEPQPLQRNPNLEEQRVSNQLDSRQRSLEDGAQYNQRTYEATQRMGPLSPSKQETRQHLEAFYWQQKALEAHRKSLASPASEKQIGRKIDLPEVREAVYWQQLKKLDEEQQRRIYEQNPMDESSYCKAKRVSAPRQQGPPVRVAATGGLPLPVIAHHGNPSSWTCGNAKPSPGGKPPLMQSQKGQNQPVLIVRPQQAIRDPRVDAKPLDSVQRSKSASPHFHRGDVPQARKLELSSSIYEEEPTNDVEGKAVAHPPPPPPIFKRGSLIGGESVEYGSGSGAKRVSFSNQSGVGGQELASGSWPTKHGTAPEPPTRRHRSEDSVSDTDSVFSYPDRLRDPSCEYDADRPLPPLPKDATRRGVAYNGDTTRCNVGVDPRRGVSPQRVLRQKEEEWNSDGKGRQSNDIGGSGRGEGEAGSNEVPTGRRGGGGGGVGSGVGGGGGGGGSVLGVGGGGGSGSIGGGSGGRSGSGGGRSRDEPRRHTLGGDHQPSLHHQQFNAAQQLHPLHPHHLPPPHGQYGTPPTRHTTMDLEMGTKSRQRKSPLPRGYPPPSTTMLFDDDPGIMSEVETSSTGFRRGGKQRSSLPVVRTPSKTLERPLGLVFLQYRNETKRALLPNEITSIDTVKALFVRSFPKQLTMEYLDSPHVKVYIHDSNKDMFYELEDLRSHLRDIRDRSVLRLFESTDGVTGMPGPLGIPGTGTGLPPHWEDQSYFSEPEFDSEYQHQHIHKSKTAKNSTSGNSGYYVGGSSTLPRGGQLMRAYSPAASSVVGGPNATPTQPKPLATPDGWIGGGGVPPAKPLRSYQCGKSPLGSLGGSARFSRDSSVSLYSIADRLHGESGYMSSPERGGGVGSGTGRYPPGPYSAGSSYEDPYYSQYSGTVTPVIDEEASGWCSDTELLEESYSLYGVKPPGRPPSGPPRSPFPPGAPPPLPPGSQSYDATRIRVEHMERQLANLTGLVQKALTHAPHTSPSPRDYLQVPAGRDPYARGPGAGDEFDKHSSSSSASLPVSQPAVTDDSYLRTDVKPPKLGKDKSVSFEKSVSFSDEPPDMNSPKQHSPQHAADTKPTKPAIKSSTLPRMSSQERDRHKPTPPPKPAALVAGQYVYRDMALTPEMYNQLRGLQKKAKDLRQEVRNLRRMSQAQAHTIRETILDTFITIRTMLLSCGDAAWDAEKIRLSREEDLYRQEMLRLVKDLTELENTVEELRGNVINRKTRVNMSDVENMALIMSKSSKTVADLKVRFPSLQEGMKGLLSSEMEMVVRAEKFLKEEPERLESALKRCKKLTSTLVTLKRLASVQEQRLPNAAASIDAEETPPITPTSAQHSKAAAPVPAERTVVGSASVIGGGPHTHEPPATHQQRPENALDALLDELQTFSRPSSQLGHTQGSSTMLSELGRSGSRGDATGATGVGTTGRPPCISDIGRKGSVDSTSGILPSGGTLVPVGGPQTTGGTLRRLHSYPSSSDTDTSPPIARLQVSLQEQPSLPTLPQGFVPGQKPPVPERNAELLQLASARRVPPPPPPRTSSRSPLASPTSPQLPPRNHSCNLQSANATLRRPPARGTLPVKEGKPPMALPTEQPGGLGSTLTSTIGGSALETTSSPVLHNNSTSSQSSAVLSTSNSSSCESVNSQEGLQSKKGRQEQLEQRHQELLRKQKALQEQYARLQQLQRNTAGLTTVPPAPPDLLKKTGSESNLLAKMGLGLSTASSGSLTSLTVKPSIPQEVSVDSLRTRQEEANEHQPVSTANSTSNIESGNAAMASTSDSNDSQQIASVISVGTAIVSTAASSGNNNASTTTTTTTSKIYETDIL</sequence>
<feature type="compositionally biased region" description="Basic and acidic residues" evidence="3">
    <location>
        <begin position="863"/>
        <end position="884"/>
    </location>
</feature>
<feature type="domain" description="Actin interacting protein 3-like C-terminal" evidence="4">
    <location>
        <begin position="2060"/>
        <end position="2284"/>
    </location>
</feature>
<feature type="compositionally biased region" description="Low complexity" evidence="3">
    <location>
        <begin position="2419"/>
        <end position="2435"/>
    </location>
</feature>
<feature type="compositionally biased region" description="Basic and acidic residues" evidence="3">
    <location>
        <begin position="1321"/>
        <end position="1334"/>
    </location>
</feature>
<gene>
    <name evidence="7 8 9" type="primary">LOC411277</name>
</gene>
<feature type="compositionally biased region" description="Basic and acidic residues" evidence="3">
    <location>
        <begin position="938"/>
        <end position="954"/>
    </location>
</feature>
<feature type="compositionally biased region" description="Polar residues" evidence="3">
    <location>
        <begin position="732"/>
        <end position="751"/>
    </location>
</feature>
<feature type="compositionally biased region" description="Low complexity" evidence="3">
    <location>
        <begin position="2586"/>
        <end position="2610"/>
    </location>
</feature>
<dbReference type="EnsemblMetazoa" id="XM_006564622">
    <property type="protein sequence ID" value="XP_006564685"/>
    <property type="gene ID" value="LOC411277"/>
</dbReference>
<feature type="compositionally biased region" description="Polar residues" evidence="3">
    <location>
        <begin position="958"/>
        <end position="971"/>
    </location>
</feature>